<name>A0A3D9ZRC5_9ACTN</name>
<comment type="caution">
    <text evidence="3">The sequence shown here is derived from an EMBL/GenBank/DDBJ whole genome shotgun (WGS) entry which is preliminary data.</text>
</comment>
<dbReference type="InterPro" id="IPR049492">
    <property type="entry name" value="BD-FAE-like_dom"/>
</dbReference>
<dbReference type="InterPro" id="IPR050300">
    <property type="entry name" value="GDXG_lipolytic_enzyme"/>
</dbReference>
<dbReference type="PANTHER" id="PTHR48081">
    <property type="entry name" value="AB HYDROLASE SUPERFAMILY PROTEIN C4A8.06C"/>
    <property type="match status" value="1"/>
</dbReference>
<evidence type="ECO:0000259" key="2">
    <source>
        <dbReference type="Pfam" id="PF20434"/>
    </source>
</evidence>
<proteinExistence type="predicted"/>
<dbReference type="PANTHER" id="PTHR48081:SF13">
    <property type="entry name" value="ALPHA_BETA HYDROLASE"/>
    <property type="match status" value="1"/>
</dbReference>
<reference evidence="3 4" key="1">
    <citation type="submission" date="2018-08" db="EMBL/GenBank/DDBJ databases">
        <title>Sequencing the genomes of 1000 actinobacteria strains.</title>
        <authorList>
            <person name="Klenk H.-P."/>
        </authorList>
    </citation>
    <scope>NUCLEOTIDE SEQUENCE [LARGE SCALE GENOMIC DNA]</scope>
    <source>
        <strain evidence="3 4">DSM 44099</strain>
    </source>
</reference>
<protein>
    <submittedName>
        <fullName evidence="3">Acetyl esterase/lipase</fullName>
    </submittedName>
</protein>
<organism evidence="3 4">
    <name type="scientific">Asanoa ferruginea</name>
    <dbReference type="NCBI Taxonomy" id="53367"/>
    <lineage>
        <taxon>Bacteria</taxon>
        <taxon>Bacillati</taxon>
        <taxon>Actinomycetota</taxon>
        <taxon>Actinomycetes</taxon>
        <taxon>Micromonosporales</taxon>
        <taxon>Micromonosporaceae</taxon>
        <taxon>Asanoa</taxon>
    </lineage>
</organism>
<dbReference type="Gene3D" id="3.40.50.1820">
    <property type="entry name" value="alpha/beta hydrolase"/>
    <property type="match status" value="1"/>
</dbReference>
<dbReference type="Proteomes" id="UP000256913">
    <property type="component" value="Unassembled WGS sequence"/>
</dbReference>
<dbReference type="EMBL" id="QUMQ01000001">
    <property type="protein sequence ID" value="REF99184.1"/>
    <property type="molecule type" value="Genomic_DNA"/>
</dbReference>
<evidence type="ECO:0000313" key="4">
    <source>
        <dbReference type="Proteomes" id="UP000256913"/>
    </source>
</evidence>
<dbReference type="Pfam" id="PF20434">
    <property type="entry name" value="BD-FAE"/>
    <property type="match status" value="1"/>
</dbReference>
<evidence type="ECO:0000313" key="3">
    <source>
        <dbReference type="EMBL" id="REF99184.1"/>
    </source>
</evidence>
<dbReference type="AlphaFoldDB" id="A0A3D9ZRC5"/>
<sequence>MTTLQFPGAGGRSVPAELVLHPEPGAPVVVLVHGGGWRLGSRTDYAGWATALGGAGFATLSIDYTLAAPGAPSWPAALDDVAGAFRFVRSHGRELGVDGDRIGVLATSAGAHLSATAVLSADSGVAAAVLVNGVYDLRAQHDASVARGGPNAVDGLIGASPQDAPAIYAAASPTALAATTDRAAAVTWTLVYGERDPVVPPDQSQAFAAVLRDRGADVRIVPVPEQTHHWNTTTPVDAGTNLAIRDVVVDRLGRALGRHPG</sequence>
<dbReference type="GO" id="GO:0016787">
    <property type="term" value="F:hydrolase activity"/>
    <property type="evidence" value="ECO:0007669"/>
    <property type="project" value="UniProtKB-KW"/>
</dbReference>
<dbReference type="SUPFAM" id="SSF53474">
    <property type="entry name" value="alpha/beta-Hydrolases"/>
    <property type="match status" value="1"/>
</dbReference>
<dbReference type="InterPro" id="IPR029058">
    <property type="entry name" value="AB_hydrolase_fold"/>
</dbReference>
<dbReference type="RefSeq" id="WP_170215979.1">
    <property type="nucleotide sequence ID" value="NZ_BONB01000002.1"/>
</dbReference>
<feature type="domain" description="BD-FAE-like" evidence="2">
    <location>
        <begin position="26"/>
        <end position="210"/>
    </location>
</feature>
<accession>A0A3D9ZRC5</accession>
<gene>
    <name evidence="3" type="ORF">DFJ67_5211</name>
</gene>
<keyword evidence="1" id="KW-0378">Hydrolase</keyword>
<evidence type="ECO:0000256" key="1">
    <source>
        <dbReference type="ARBA" id="ARBA00022801"/>
    </source>
</evidence>
<keyword evidence="4" id="KW-1185">Reference proteome</keyword>